<evidence type="ECO:0000256" key="1">
    <source>
        <dbReference type="ARBA" id="ARBA00022614"/>
    </source>
</evidence>
<proteinExistence type="predicted"/>
<dbReference type="PANTHER" id="PTHR47186">
    <property type="entry name" value="LEUCINE-RICH REPEAT-CONTAINING PROTEIN 57"/>
    <property type="match status" value="1"/>
</dbReference>
<reference evidence="4" key="1">
    <citation type="submission" date="2016-07" db="EMBL/GenBank/DDBJ databases">
        <title>De novo transcriptome assembly of four accessions of the metal hyperaccumulator plant Noccaea caerulescens.</title>
        <authorList>
            <person name="Blande D."/>
            <person name="Halimaa P."/>
            <person name="Tervahauta A.I."/>
            <person name="Aarts M.G."/>
            <person name="Karenlampi S.O."/>
        </authorList>
    </citation>
    <scope>NUCLEOTIDE SEQUENCE</scope>
</reference>
<sequence>MLQSMTSLVYLNLRSCTSLTSLPKSNMKSLKTLILSGCSSLEEFQMIADNLEALYLEGTALKELPEATKDMKKLVILNMKDCTKLASVPDSLLKLQALQEVILSGCSKLQSFPDLKENIKKLRILLLDGTAINKVPQVFPSGMNGLSLLRRLSLRGNVMIQTLEDHIGQLYHLKCLDLKDCKKLISLPVLPPNLKFLDAHGCDSLTTVANPLAFLNVTDHIHSTIIFSQCNNLDEVSKSCIISYIQKKSQLMSTALNRYNLGSVMESYTGACFPGCEVPKWFRYQDYGSKIEKVLAKHRSENRFIGIALCAAVSFQDYQDQIKGFIVKCTCEFKNGSFRSFSCT</sequence>
<dbReference type="PANTHER" id="PTHR47186:SF63">
    <property type="entry name" value="C-JID DOMAIN-CONTAINING PROTEIN"/>
    <property type="match status" value="1"/>
</dbReference>
<evidence type="ECO:0000256" key="2">
    <source>
        <dbReference type="ARBA" id="ARBA00022737"/>
    </source>
</evidence>
<accession>A0A1J3GLM7</accession>
<dbReference type="EMBL" id="GEVL01021613">
    <property type="protein sequence ID" value="JAU55728.1"/>
    <property type="molecule type" value="Transcribed_RNA"/>
</dbReference>
<feature type="domain" description="C-JID" evidence="3">
    <location>
        <begin position="273"/>
        <end position="319"/>
    </location>
</feature>
<evidence type="ECO:0000313" key="4">
    <source>
        <dbReference type="EMBL" id="JAU55728.1"/>
    </source>
</evidence>
<dbReference type="SUPFAM" id="SSF52058">
    <property type="entry name" value="L domain-like"/>
    <property type="match status" value="1"/>
</dbReference>
<dbReference type="InterPro" id="IPR045344">
    <property type="entry name" value="C-JID"/>
</dbReference>
<keyword evidence="1" id="KW-0433">Leucine-rich repeat</keyword>
<dbReference type="Gene3D" id="3.80.10.10">
    <property type="entry name" value="Ribonuclease Inhibitor"/>
    <property type="match status" value="2"/>
</dbReference>
<dbReference type="InterPro" id="IPR032675">
    <property type="entry name" value="LRR_dom_sf"/>
</dbReference>
<dbReference type="Pfam" id="PF20160">
    <property type="entry name" value="C-JID"/>
    <property type="match status" value="1"/>
</dbReference>
<keyword evidence="2" id="KW-0677">Repeat</keyword>
<dbReference type="AlphaFoldDB" id="A0A1J3GLM7"/>
<name>A0A1J3GLM7_NOCCA</name>
<gene>
    <name evidence="4" type="ORF">LE_TR416_c0_g1_i1_g.1069</name>
</gene>
<organism evidence="4">
    <name type="scientific">Noccaea caerulescens</name>
    <name type="common">Alpine penny-cress</name>
    <name type="synonym">Thlaspi caerulescens</name>
    <dbReference type="NCBI Taxonomy" id="107243"/>
    <lineage>
        <taxon>Eukaryota</taxon>
        <taxon>Viridiplantae</taxon>
        <taxon>Streptophyta</taxon>
        <taxon>Embryophyta</taxon>
        <taxon>Tracheophyta</taxon>
        <taxon>Spermatophyta</taxon>
        <taxon>Magnoliopsida</taxon>
        <taxon>eudicotyledons</taxon>
        <taxon>Gunneridae</taxon>
        <taxon>Pentapetalae</taxon>
        <taxon>rosids</taxon>
        <taxon>malvids</taxon>
        <taxon>Brassicales</taxon>
        <taxon>Brassicaceae</taxon>
        <taxon>Coluteocarpeae</taxon>
        <taxon>Noccaea</taxon>
    </lineage>
</organism>
<protein>
    <submittedName>
        <fullName evidence="4">Disease resistance protein RPS4</fullName>
    </submittedName>
</protein>
<evidence type="ECO:0000259" key="3">
    <source>
        <dbReference type="Pfam" id="PF20160"/>
    </source>
</evidence>